<dbReference type="GO" id="GO:0003724">
    <property type="term" value="F:RNA helicase activity"/>
    <property type="evidence" value="ECO:0007669"/>
    <property type="project" value="UniProtKB-EC"/>
</dbReference>
<dbReference type="Pfam" id="PF00271">
    <property type="entry name" value="Helicase_C"/>
    <property type="match status" value="1"/>
</dbReference>
<comment type="similarity">
    <text evidence="6">Belongs to the DEAD box helicase family.</text>
</comment>
<evidence type="ECO:0000313" key="9">
    <source>
        <dbReference type="EMBL" id="PAV69749.1"/>
    </source>
</evidence>
<dbReference type="AlphaFoldDB" id="A0A2A2K7G3"/>
<dbReference type="PROSITE" id="PS51194">
    <property type="entry name" value="HELICASE_CTER"/>
    <property type="match status" value="1"/>
</dbReference>
<dbReference type="SMART" id="SM01178">
    <property type="entry name" value="DUF4217"/>
    <property type="match status" value="1"/>
</dbReference>
<name>A0A2A2K7G3_9BILA</name>
<evidence type="ECO:0000256" key="2">
    <source>
        <dbReference type="ARBA" id="ARBA00022801"/>
    </source>
</evidence>
<dbReference type="Pfam" id="PF13959">
    <property type="entry name" value="CTE_SPB4"/>
    <property type="match status" value="1"/>
</dbReference>
<evidence type="ECO:0000256" key="6">
    <source>
        <dbReference type="RuleBase" id="RU365068"/>
    </source>
</evidence>
<evidence type="ECO:0000256" key="4">
    <source>
        <dbReference type="ARBA" id="ARBA00022840"/>
    </source>
</evidence>
<feature type="compositionally biased region" description="Basic and acidic residues" evidence="7">
    <location>
        <begin position="15"/>
        <end position="33"/>
    </location>
</feature>
<gene>
    <name evidence="9" type="ORF">WR25_10219</name>
</gene>
<dbReference type="OrthoDB" id="10259640at2759"/>
<dbReference type="InterPro" id="IPR025313">
    <property type="entry name" value="SPB4-like_CTE"/>
</dbReference>
<protein>
    <recommendedName>
        <fullName evidence="6">ATP-dependent RNA helicase</fullName>
        <ecNumber evidence="6">3.6.4.13</ecNumber>
    </recommendedName>
</protein>
<dbReference type="Gene3D" id="3.40.50.300">
    <property type="entry name" value="P-loop containing nucleotide triphosphate hydrolases"/>
    <property type="match status" value="1"/>
</dbReference>
<comment type="caution">
    <text evidence="9">The sequence shown here is derived from an EMBL/GenBank/DDBJ whole genome shotgun (WGS) entry which is preliminary data.</text>
</comment>
<keyword evidence="1 6" id="KW-0547">Nucleotide-binding</keyword>
<keyword evidence="2 6" id="KW-0378">Hydrolase</keyword>
<dbReference type="Proteomes" id="UP000218231">
    <property type="component" value="Unassembled WGS sequence"/>
</dbReference>
<evidence type="ECO:0000256" key="1">
    <source>
        <dbReference type="ARBA" id="ARBA00022741"/>
    </source>
</evidence>
<dbReference type="SMART" id="SM00490">
    <property type="entry name" value="HELICc"/>
    <property type="match status" value="1"/>
</dbReference>
<sequence length="193" mass="22119">MALDVRKKVMKRKLNKMEISKSESSGADRRRAETTPSRNPSSNNAITRGLDMPAMDWIVQYGPPDGSKEYIHRVGRTARGKDRRGNALLILQIANIQTQLENLMSNNYYLNKSAKEAYKSYIRAYDSHSLKDIFDVNKLDLMKVCKAFGFTVPPFVDLPISHKPKVEVRSKLFGAGYRKKQKPFGFKQKKPRH</sequence>
<keyword evidence="4 6" id="KW-0067">ATP-binding</keyword>
<evidence type="ECO:0000256" key="5">
    <source>
        <dbReference type="ARBA" id="ARBA00022884"/>
    </source>
</evidence>
<reference evidence="9 10" key="1">
    <citation type="journal article" date="2017" name="Curr. Biol.">
        <title>Genome architecture and evolution of a unichromosomal asexual nematode.</title>
        <authorList>
            <person name="Fradin H."/>
            <person name="Zegar C."/>
            <person name="Gutwein M."/>
            <person name="Lucas J."/>
            <person name="Kovtun M."/>
            <person name="Corcoran D."/>
            <person name="Baugh L.R."/>
            <person name="Kiontke K."/>
            <person name="Gunsalus K."/>
            <person name="Fitch D.H."/>
            <person name="Piano F."/>
        </authorList>
    </citation>
    <scope>NUCLEOTIDE SEQUENCE [LARGE SCALE GENOMIC DNA]</scope>
    <source>
        <strain evidence="9">PF1309</strain>
    </source>
</reference>
<dbReference type="GO" id="GO:0005524">
    <property type="term" value="F:ATP binding"/>
    <property type="evidence" value="ECO:0007669"/>
    <property type="project" value="UniProtKB-UniRule"/>
</dbReference>
<evidence type="ECO:0000256" key="3">
    <source>
        <dbReference type="ARBA" id="ARBA00022806"/>
    </source>
</evidence>
<dbReference type="GO" id="GO:0003723">
    <property type="term" value="F:RNA binding"/>
    <property type="evidence" value="ECO:0007669"/>
    <property type="project" value="UniProtKB-UniRule"/>
</dbReference>
<feature type="compositionally biased region" description="Polar residues" evidence="7">
    <location>
        <begin position="34"/>
        <end position="46"/>
    </location>
</feature>
<dbReference type="SUPFAM" id="SSF52540">
    <property type="entry name" value="P-loop containing nucleoside triphosphate hydrolases"/>
    <property type="match status" value="1"/>
</dbReference>
<proteinExistence type="inferred from homology"/>
<dbReference type="EMBL" id="LIAE01009442">
    <property type="protein sequence ID" value="PAV69749.1"/>
    <property type="molecule type" value="Genomic_DNA"/>
</dbReference>
<comment type="domain">
    <text evidence="6">The Q motif is unique to and characteristic of the DEAD box family of RNA helicases and controls ATP binding and hydrolysis.</text>
</comment>
<feature type="domain" description="Helicase C-terminal" evidence="8">
    <location>
        <begin position="1"/>
        <end position="122"/>
    </location>
</feature>
<dbReference type="GO" id="GO:0016787">
    <property type="term" value="F:hydrolase activity"/>
    <property type="evidence" value="ECO:0007669"/>
    <property type="project" value="UniProtKB-KW"/>
</dbReference>
<feature type="region of interest" description="Disordered" evidence="7">
    <location>
        <begin position="12"/>
        <end position="48"/>
    </location>
</feature>
<evidence type="ECO:0000313" key="10">
    <source>
        <dbReference type="Proteomes" id="UP000218231"/>
    </source>
</evidence>
<accession>A0A2A2K7G3</accession>
<dbReference type="InterPro" id="IPR027417">
    <property type="entry name" value="P-loop_NTPase"/>
</dbReference>
<comment type="function">
    <text evidence="6">RNA helicase.</text>
</comment>
<evidence type="ECO:0000259" key="8">
    <source>
        <dbReference type="PROSITE" id="PS51194"/>
    </source>
</evidence>
<dbReference type="EC" id="3.6.4.13" evidence="6"/>
<dbReference type="PANTHER" id="PTHR24031">
    <property type="entry name" value="RNA HELICASE"/>
    <property type="match status" value="1"/>
</dbReference>
<keyword evidence="3 6" id="KW-0347">Helicase</keyword>
<dbReference type="InterPro" id="IPR001650">
    <property type="entry name" value="Helicase_C-like"/>
</dbReference>
<dbReference type="STRING" id="2018661.A0A2A2K7G3"/>
<keyword evidence="10" id="KW-1185">Reference proteome</keyword>
<evidence type="ECO:0000256" key="7">
    <source>
        <dbReference type="SAM" id="MobiDB-lite"/>
    </source>
</evidence>
<organism evidence="9 10">
    <name type="scientific">Diploscapter pachys</name>
    <dbReference type="NCBI Taxonomy" id="2018661"/>
    <lineage>
        <taxon>Eukaryota</taxon>
        <taxon>Metazoa</taxon>
        <taxon>Ecdysozoa</taxon>
        <taxon>Nematoda</taxon>
        <taxon>Chromadorea</taxon>
        <taxon>Rhabditida</taxon>
        <taxon>Rhabditina</taxon>
        <taxon>Rhabditomorpha</taxon>
        <taxon>Rhabditoidea</taxon>
        <taxon>Rhabditidae</taxon>
        <taxon>Diploscapter</taxon>
    </lineage>
</organism>
<comment type="catalytic activity">
    <reaction evidence="6">
        <text>ATP + H2O = ADP + phosphate + H(+)</text>
        <dbReference type="Rhea" id="RHEA:13065"/>
        <dbReference type="ChEBI" id="CHEBI:15377"/>
        <dbReference type="ChEBI" id="CHEBI:15378"/>
        <dbReference type="ChEBI" id="CHEBI:30616"/>
        <dbReference type="ChEBI" id="CHEBI:43474"/>
        <dbReference type="ChEBI" id="CHEBI:456216"/>
        <dbReference type="EC" id="3.6.4.13"/>
    </reaction>
</comment>
<keyword evidence="5 6" id="KW-0694">RNA-binding</keyword>